<keyword evidence="5" id="KW-0315">Glutamine amidotransferase</keyword>
<dbReference type="Pfam" id="PF01174">
    <property type="entry name" value="SNO"/>
    <property type="match status" value="1"/>
</dbReference>
<dbReference type="Proteomes" id="UP000602653">
    <property type="component" value="Chromosome"/>
</dbReference>
<dbReference type="PANTHER" id="PTHR31559">
    <property type="entry name" value="PYRIDOXAL 5'-PHOSPHATE SYNTHASE SUBUNIT SNO"/>
    <property type="match status" value="1"/>
</dbReference>
<evidence type="ECO:0000256" key="4">
    <source>
        <dbReference type="ARBA" id="ARBA00022898"/>
    </source>
</evidence>
<reference evidence="8 9" key="1">
    <citation type="submission" date="2021-02" db="EMBL/GenBank/DDBJ databases">
        <title>Complete Genome Sequence of Arcanobacterium phocisimile strain DSM 26142T from a harbour seal.</title>
        <authorList>
            <person name="Borowiak M."/>
            <person name="Alssahen M."/>
            <person name="Malorny B."/>
            <person name="Laemmler C."/>
            <person name="Siebert U."/>
            <person name="Ploetz M."/>
            <person name="Abdulmawjood A."/>
        </authorList>
    </citation>
    <scope>NUCLEOTIDE SEQUENCE [LARGE SCALE GENOMIC DNA]</scope>
    <source>
        <strain evidence="8 9">DSM 26142</strain>
    </source>
</reference>
<organism evidence="8 9">
    <name type="scientific">Arcanobacterium phocisimile</name>
    <dbReference type="NCBI Taxonomy" id="1302235"/>
    <lineage>
        <taxon>Bacteria</taxon>
        <taxon>Bacillati</taxon>
        <taxon>Actinomycetota</taxon>
        <taxon>Actinomycetes</taxon>
        <taxon>Actinomycetales</taxon>
        <taxon>Actinomycetaceae</taxon>
        <taxon>Arcanobacterium</taxon>
    </lineage>
</organism>
<evidence type="ECO:0000313" key="8">
    <source>
        <dbReference type="EMBL" id="QRV01628.1"/>
    </source>
</evidence>
<dbReference type="PANTHER" id="PTHR31559:SF0">
    <property type="entry name" value="PYRIDOXAL 5'-PHOSPHATE SYNTHASE SUBUNIT SNO1-RELATED"/>
    <property type="match status" value="1"/>
</dbReference>
<evidence type="ECO:0000256" key="5">
    <source>
        <dbReference type="ARBA" id="ARBA00022962"/>
    </source>
</evidence>
<dbReference type="InterPro" id="IPR002161">
    <property type="entry name" value="PdxT/SNO"/>
</dbReference>
<evidence type="ECO:0000256" key="1">
    <source>
        <dbReference type="ARBA" id="ARBA00008345"/>
    </source>
</evidence>
<dbReference type="PROSITE" id="PS51273">
    <property type="entry name" value="GATASE_TYPE_1"/>
    <property type="match status" value="1"/>
</dbReference>
<dbReference type="EMBL" id="CP070228">
    <property type="protein sequence ID" value="QRV01628.1"/>
    <property type="molecule type" value="Genomic_DNA"/>
</dbReference>
<dbReference type="PROSITE" id="PS51130">
    <property type="entry name" value="PDXT_SNO_2"/>
    <property type="match status" value="1"/>
</dbReference>
<evidence type="ECO:0000256" key="6">
    <source>
        <dbReference type="ARBA" id="ARBA00023239"/>
    </source>
</evidence>
<dbReference type="EC" id="3.5.1.2" evidence="2"/>
<evidence type="ECO:0000256" key="2">
    <source>
        <dbReference type="ARBA" id="ARBA00012918"/>
    </source>
</evidence>
<dbReference type="SUPFAM" id="SSF52317">
    <property type="entry name" value="Class I glutamine amidotransferase-like"/>
    <property type="match status" value="1"/>
</dbReference>
<dbReference type="Gene3D" id="3.40.50.880">
    <property type="match status" value="1"/>
</dbReference>
<dbReference type="InterPro" id="IPR021196">
    <property type="entry name" value="PdxT/SNO_CS"/>
</dbReference>
<dbReference type="NCBIfam" id="TIGR03800">
    <property type="entry name" value="PLP_synth_Pdx2"/>
    <property type="match status" value="1"/>
</dbReference>
<sequence length="223" mass="23395">MEKTVGVLAVQGAFIEHRRRIEQLGFQAVELRNGDDARSELDGLVLPGGESTVQSKLLRELDMFEPLANKLSEGMPVFGTCAGLILLAQQVANGPVAGAEHAAPTSSHVAISGFATMPVTVVRNAYGRQLGSFHIADGQFFGDATGVEAAGGDSAASVPTVAQIPMTFIRAPHIAQYGDGVEVLAALPDGTPVAVTYGNQLGATFHPELDDDMSIYNTFAQML</sequence>
<accession>A0ABX7IIF3</accession>
<dbReference type="PROSITE" id="PS01236">
    <property type="entry name" value="PDXT_SNO_1"/>
    <property type="match status" value="1"/>
</dbReference>
<keyword evidence="9" id="KW-1185">Reference proteome</keyword>
<evidence type="ECO:0000256" key="7">
    <source>
        <dbReference type="ARBA" id="ARBA00049534"/>
    </source>
</evidence>
<comment type="catalytic activity">
    <reaction evidence="7">
        <text>L-glutamine + H2O = L-glutamate + NH4(+)</text>
        <dbReference type="Rhea" id="RHEA:15889"/>
        <dbReference type="ChEBI" id="CHEBI:15377"/>
        <dbReference type="ChEBI" id="CHEBI:28938"/>
        <dbReference type="ChEBI" id="CHEBI:29985"/>
        <dbReference type="ChEBI" id="CHEBI:58359"/>
        <dbReference type="EC" id="3.5.1.2"/>
    </reaction>
</comment>
<comment type="similarity">
    <text evidence="1">Belongs to the glutaminase PdxT/SNO family.</text>
</comment>
<proteinExistence type="inferred from homology"/>
<gene>
    <name evidence="8" type="primary">pdxT</name>
    <name evidence="8" type="ORF">JTE88_05865</name>
</gene>
<keyword evidence="4" id="KW-0663">Pyridoxal phosphate</keyword>
<evidence type="ECO:0000256" key="3">
    <source>
        <dbReference type="ARBA" id="ARBA00022801"/>
    </source>
</evidence>
<dbReference type="PIRSF" id="PIRSF005639">
    <property type="entry name" value="Glut_amidoT_SNO"/>
    <property type="match status" value="1"/>
</dbReference>
<keyword evidence="6" id="KW-0456">Lyase</keyword>
<dbReference type="RefSeq" id="WP_204423507.1">
    <property type="nucleotide sequence ID" value="NZ_CP070228.1"/>
</dbReference>
<dbReference type="InterPro" id="IPR029062">
    <property type="entry name" value="Class_I_gatase-like"/>
</dbReference>
<name>A0ABX7IIF3_9ACTO</name>
<keyword evidence="3" id="KW-0378">Hydrolase</keyword>
<protein>
    <recommendedName>
        <fullName evidence="2">glutaminase</fullName>
        <ecNumber evidence="2">3.5.1.2</ecNumber>
    </recommendedName>
</protein>
<evidence type="ECO:0000313" key="9">
    <source>
        <dbReference type="Proteomes" id="UP000602653"/>
    </source>
</evidence>